<evidence type="ECO:0000313" key="7">
    <source>
        <dbReference type="EMBL" id="SVA01226.1"/>
    </source>
</evidence>
<feature type="transmembrane region" description="Helical" evidence="5">
    <location>
        <begin position="310"/>
        <end position="328"/>
    </location>
</feature>
<reference evidence="7" key="1">
    <citation type="submission" date="2018-05" db="EMBL/GenBank/DDBJ databases">
        <authorList>
            <person name="Lanie J.A."/>
            <person name="Ng W.-L."/>
            <person name="Kazmierczak K.M."/>
            <person name="Andrzejewski T.M."/>
            <person name="Davidsen T.M."/>
            <person name="Wayne K.J."/>
            <person name="Tettelin H."/>
            <person name="Glass J.I."/>
            <person name="Rusch D."/>
            <person name="Podicherti R."/>
            <person name="Tsui H.-C.T."/>
            <person name="Winkler M.E."/>
        </authorList>
    </citation>
    <scope>NUCLEOTIDE SEQUENCE</scope>
</reference>
<feature type="transmembrane region" description="Helical" evidence="5">
    <location>
        <begin position="105"/>
        <end position="123"/>
    </location>
</feature>
<dbReference type="CDD" id="cd06174">
    <property type="entry name" value="MFS"/>
    <property type="match status" value="1"/>
</dbReference>
<feature type="transmembrane region" description="Helical" evidence="5">
    <location>
        <begin position="376"/>
        <end position="394"/>
    </location>
</feature>
<evidence type="ECO:0000256" key="1">
    <source>
        <dbReference type="ARBA" id="ARBA00004141"/>
    </source>
</evidence>
<feature type="transmembrane region" description="Helical" evidence="5">
    <location>
        <begin position="340"/>
        <end position="364"/>
    </location>
</feature>
<feature type="transmembrane region" description="Helical" evidence="5">
    <location>
        <begin position="229"/>
        <end position="250"/>
    </location>
</feature>
<feature type="transmembrane region" description="Helical" evidence="5">
    <location>
        <begin position="256"/>
        <end position="274"/>
    </location>
</feature>
<organism evidence="7">
    <name type="scientific">marine metagenome</name>
    <dbReference type="NCBI Taxonomy" id="408172"/>
    <lineage>
        <taxon>unclassified sequences</taxon>
        <taxon>metagenomes</taxon>
        <taxon>ecological metagenomes</taxon>
    </lineage>
</organism>
<evidence type="ECO:0000256" key="4">
    <source>
        <dbReference type="ARBA" id="ARBA00023136"/>
    </source>
</evidence>
<feature type="transmembrane region" description="Helical" evidence="5">
    <location>
        <begin position="199"/>
        <end position="217"/>
    </location>
</feature>
<dbReference type="Gene3D" id="1.20.1250.20">
    <property type="entry name" value="MFS general substrate transporter like domains"/>
    <property type="match status" value="2"/>
</dbReference>
<accession>A0A381SB27</accession>
<dbReference type="PANTHER" id="PTHR23508:SF10">
    <property type="entry name" value="CARBOXYLIC ACID TRANSPORTER PROTEIN HOMOLOG"/>
    <property type="match status" value="1"/>
</dbReference>
<feature type="transmembrane region" description="Helical" evidence="5">
    <location>
        <begin position="400"/>
        <end position="420"/>
    </location>
</feature>
<feature type="non-terminal residue" evidence="7">
    <location>
        <position position="1"/>
    </location>
</feature>
<comment type="subcellular location">
    <subcellularLocation>
        <location evidence="1">Membrane</location>
        <topology evidence="1">Multi-pass membrane protein</topology>
    </subcellularLocation>
</comment>
<feature type="transmembrane region" description="Helical" evidence="5">
    <location>
        <begin position="432"/>
        <end position="455"/>
    </location>
</feature>
<evidence type="ECO:0000259" key="6">
    <source>
        <dbReference type="PROSITE" id="PS50850"/>
    </source>
</evidence>
<dbReference type="InterPro" id="IPR005828">
    <property type="entry name" value="MFS_sugar_transport-like"/>
</dbReference>
<protein>
    <recommendedName>
        <fullName evidence="6">Major facilitator superfamily (MFS) profile domain-containing protein</fullName>
    </recommendedName>
</protein>
<dbReference type="GO" id="GO:0005886">
    <property type="term" value="C:plasma membrane"/>
    <property type="evidence" value="ECO:0007669"/>
    <property type="project" value="TreeGrafter"/>
</dbReference>
<dbReference type="Pfam" id="PF07690">
    <property type="entry name" value="MFS_1"/>
    <property type="match status" value="1"/>
</dbReference>
<dbReference type="SUPFAM" id="SSF103473">
    <property type="entry name" value="MFS general substrate transporter"/>
    <property type="match status" value="1"/>
</dbReference>
<dbReference type="AlphaFoldDB" id="A0A381SB27"/>
<evidence type="ECO:0000256" key="2">
    <source>
        <dbReference type="ARBA" id="ARBA00022692"/>
    </source>
</evidence>
<feature type="transmembrane region" description="Helical" evidence="5">
    <location>
        <begin position="170"/>
        <end position="193"/>
    </location>
</feature>
<dbReference type="InterPro" id="IPR011701">
    <property type="entry name" value="MFS"/>
</dbReference>
<keyword evidence="2 5" id="KW-0812">Transmembrane</keyword>
<feature type="transmembrane region" description="Helical" evidence="5">
    <location>
        <begin position="143"/>
        <end position="163"/>
    </location>
</feature>
<dbReference type="InterPro" id="IPR036259">
    <property type="entry name" value="MFS_trans_sf"/>
</dbReference>
<sequence>VVVSHEVDDRGLAELRRPRDDLVSEVAAGRDRFTLDHGPFHSWERTLQVDGSRDGTHRVVETIAYRAAVAVWRPLFALPLRWAVRARRVPWWAPPDRLDARATRVLCLLACVQVVDGYLGTVITQTITFASDEFGRGDTAQGVTLAVVRLGIVVALGVVALADRRGRRRLLVVTALAAVVATALGALSPGLWFLGSTQLVARGLTMGVGILIGVFAAEELPRGSRAYGVSVLALCAALGAGMAVWVLPVADLDPRGWRAVYVVPVVAIPGLVAVGRRLPESLRYTANIGSEQAVLNRNIGGRRKVEGYRLLLLAVASFLLLVFAAPASQFQNDFLKDHRGYSAAGITLFTLLTTTPAGIGIFLAGRWADTRGRRGVGALGLLGGTVFVVVGYHATGAAMWASTVVGTALGSLTVALGVYGPELFSTRNRARANGLIVTLGVAGSATGLLVVGVLADRFGSYGPAFLVVAVGPVLAAVLVLRWFPETARVELEDLNPGDVPV</sequence>
<dbReference type="PROSITE" id="PS50850">
    <property type="entry name" value="MFS"/>
    <property type="match status" value="1"/>
</dbReference>
<dbReference type="InterPro" id="IPR020846">
    <property type="entry name" value="MFS_dom"/>
</dbReference>
<evidence type="ECO:0000256" key="5">
    <source>
        <dbReference type="SAM" id="Phobius"/>
    </source>
</evidence>
<dbReference type="GO" id="GO:0046943">
    <property type="term" value="F:carboxylic acid transmembrane transporter activity"/>
    <property type="evidence" value="ECO:0007669"/>
    <property type="project" value="TreeGrafter"/>
</dbReference>
<keyword evidence="3 5" id="KW-1133">Transmembrane helix</keyword>
<evidence type="ECO:0000256" key="3">
    <source>
        <dbReference type="ARBA" id="ARBA00022989"/>
    </source>
</evidence>
<proteinExistence type="predicted"/>
<name>A0A381SB27_9ZZZZ</name>
<dbReference type="PANTHER" id="PTHR23508">
    <property type="entry name" value="CARBOXYLIC ACID TRANSPORTER PROTEIN HOMOLOG"/>
    <property type="match status" value="1"/>
</dbReference>
<dbReference type="Pfam" id="PF00083">
    <property type="entry name" value="Sugar_tr"/>
    <property type="match status" value="1"/>
</dbReference>
<dbReference type="EMBL" id="UINC01002882">
    <property type="protein sequence ID" value="SVA01226.1"/>
    <property type="molecule type" value="Genomic_DNA"/>
</dbReference>
<feature type="transmembrane region" description="Helical" evidence="5">
    <location>
        <begin position="461"/>
        <end position="483"/>
    </location>
</feature>
<feature type="domain" description="Major facilitator superfamily (MFS) profile" evidence="6">
    <location>
        <begin position="105"/>
        <end position="487"/>
    </location>
</feature>
<keyword evidence="4 5" id="KW-0472">Membrane</keyword>
<gene>
    <name evidence="7" type="ORF">METZ01_LOCUS54080</name>
</gene>